<proteinExistence type="predicted"/>
<gene>
    <name evidence="2" type="ORF">EVAR_51991_1</name>
</gene>
<organism evidence="2 3">
    <name type="scientific">Eumeta variegata</name>
    <name type="common">Bagworm moth</name>
    <name type="synonym">Eumeta japonica</name>
    <dbReference type="NCBI Taxonomy" id="151549"/>
    <lineage>
        <taxon>Eukaryota</taxon>
        <taxon>Metazoa</taxon>
        <taxon>Ecdysozoa</taxon>
        <taxon>Arthropoda</taxon>
        <taxon>Hexapoda</taxon>
        <taxon>Insecta</taxon>
        <taxon>Pterygota</taxon>
        <taxon>Neoptera</taxon>
        <taxon>Endopterygota</taxon>
        <taxon>Lepidoptera</taxon>
        <taxon>Glossata</taxon>
        <taxon>Ditrysia</taxon>
        <taxon>Tineoidea</taxon>
        <taxon>Psychidae</taxon>
        <taxon>Oiketicinae</taxon>
        <taxon>Eumeta</taxon>
    </lineage>
</organism>
<name>A0A4C1Y1P4_EUMVA</name>
<evidence type="ECO:0000256" key="1">
    <source>
        <dbReference type="SAM" id="MobiDB-lite"/>
    </source>
</evidence>
<dbReference type="AlphaFoldDB" id="A0A4C1Y1P4"/>
<keyword evidence="3" id="KW-1185">Reference proteome</keyword>
<dbReference type="Proteomes" id="UP000299102">
    <property type="component" value="Unassembled WGS sequence"/>
</dbReference>
<evidence type="ECO:0000313" key="3">
    <source>
        <dbReference type="Proteomes" id="UP000299102"/>
    </source>
</evidence>
<reference evidence="2 3" key="1">
    <citation type="journal article" date="2019" name="Commun. Biol.">
        <title>The bagworm genome reveals a unique fibroin gene that provides high tensile strength.</title>
        <authorList>
            <person name="Kono N."/>
            <person name="Nakamura H."/>
            <person name="Ohtoshi R."/>
            <person name="Tomita M."/>
            <person name="Numata K."/>
            <person name="Arakawa K."/>
        </authorList>
    </citation>
    <scope>NUCLEOTIDE SEQUENCE [LARGE SCALE GENOMIC DNA]</scope>
</reference>
<dbReference type="EMBL" id="BGZK01001053">
    <property type="protein sequence ID" value="GBP69826.1"/>
    <property type="molecule type" value="Genomic_DNA"/>
</dbReference>
<comment type="caution">
    <text evidence="2">The sequence shown here is derived from an EMBL/GenBank/DDBJ whole genome shotgun (WGS) entry which is preliminary data.</text>
</comment>
<protein>
    <submittedName>
        <fullName evidence="2">Uncharacterized protein</fullName>
    </submittedName>
</protein>
<feature type="region of interest" description="Disordered" evidence="1">
    <location>
        <begin position="52"/>
        <end position="82"/>
    </location>
</feature>
<sequence>MVLAAVRRVTPRVLLWPSATEAYCDGFTPPTQRVLSPPRQHDTRRFRGGVKCESVAPSGRDHRRPRTASAPPATALGSRRSKKSYAEKIGDVITKSKILSIRIRLACVKRLREVSNVRGRFPLSLSSSLTFTLSPQHYVLSLPKVSEVNSPLQPYYFLKGGQRITPLGSRVSMSDSDQLLPVSITSRTALFCLRWCRRRTSLTQIVSQISATTFELVKPVINRDKGWSFIMKVHPSSACRPSQCTGAHPRPLWVPADIDPPRLLHGAASLWLLLSPIIAIVYENRTLK</sequence>
<evidence type="ECO:0000313" key="2">
    <source>
        <dbReference type="EMBL" id="GBP69826.1"/>
    </source>
</evidence>
<accession>A0A4C1Y1P4</accession>